<evidence type="ECO:0000313" key="3">
    <source>
        <dbReference type="EMBL" id="CAF3751728.1"/>
    </source>
</evidence>
<accession>A0A818Y6J2</accession>
<protein>
    <recommendedName>
        <fullName evidence="2">PLAT domain-containing protein</fullName>
    </recommendedName>
</protein>
<dbReference type="InterPro" id="IPR001024">
    <property type="entry name" value="PLAT/LH2_dom"/>
</dbReference>
<feature type="domain" description="PLAT" evidence="2">
    <location>
        <begin position="1468"/>
        <end position="1589"/>
    </location>
</feature>
<dbReference type="PROSITE" id="PS50095">
    <property type="entry name" value="PLAT"/>
    <property type="match status" value="14"/>
</dbReference>
<dbReference type="EMBL" id="CAJOAX010001865">
    <property type="protein sequence ID" value="CAF3751728.1"/>
    <property type="molecule type" value="Genomic_DNA"/>
</dbReference>
<feature type="domain" description="PLAT" evidence="2">
    <location>
        <begin position="1338"/>
        <end position="1455"/>
    </location>
</feature>
<dbReference type="Gene3D" id="2.40.180.10">
    <property type="entry name" value="Catalase core domain"/>
    <property type="match status" value="10"/>
</dbReference>
<feature type="domain" description="PLAT" evidence="2">
    <location>
        <begin position="1182"/>
        <end position="1301"/>
    </location>
</feature>
<feature type="domain" description="PLAT" evidence="2">
    <location>
        <begin position="1607"/>
        <end position="1733"/>
    </location>
</feature>
<sequence length="1868" mass="213798">MTYRLQSNHLIYYLVTSYEIIVYTGDKTRAGTNSQVYITLFGKDGKRTEKIHLKNSNNKDPFERNQTDKFSVKSDYIGELIKLRIEHDNSGLSPGWFLDRIVVTDLHDPKTKYVATCNQWLAKDEGDKQISRELMLNKQISGTKQNNQYKITVYTGNKSGAGTDADVFITLYGNLRETGGIRLENNKNMFEAGQKDEFTVECPTVGVLNKILIAHNNKGSAPGWFLDRILIEDVNAHHLYEFPCNRWLAKNEDDKQISRLLFPKTSNDYGKQLVRKNQYKITVYTGNKSGAGTDADVFITLYGNLAETDAIQLDNKSNNFEAGKKDEFTIECPAVGVLNKILIAHNNEGFAPGWFLDRILIEDVNAHHVYEFPCNRWLAKNEDDKQIARFLFPKTSNDYEKSPVRKNQYKITVYTGNKSGAGTDADVFITLYGNLAQTDAIQLDNKNNNFEAGKKDEFIIECPTVGILNKILIAHNNEGLAPGWFLDRILIEDVNAHHVYEFPCNRWLAKNEDDKQIARFLFPKTSTGYEKPPVKKNQYKITVYTGNKSGAGTDADVFITLYGNLAETDPIQLDNKSNNFEAGKKDEFTIECSTVGVLNKILIAHNNQGSAPGWFLDRILIEDVHTHHIYEFPCNRWLAKNEDDKQIARFLFPKTSTGHEKPPVRKNQYKITVYTGNKSGAGTDADVFITLYGNLAETDPIQLDNKNNNFEAGKKDEFIIECPTVGILNKILIAHNNKGLAPGWFLDRILIEDVNAHHLYEFPCNRWLAKDEDDKQIARFLFPKTSADYEKPSVRKNQYKITVYTGNKSGAGTDADVFITLYGNLAETGPIQLDNKSNNFEAGKKDEFTIECPTVGLLNKILIAHNNKGLAPGWFLDRILIEDVNAHHIYEFPCNRWLAKDEDDKQIARFLFPKTSTDYENQPTAGILYYITVYTGDKINAGTDSRVYIVMHGKNVSSGQIFLSDGKFEKKSVDKFTVNAPPNLSPLTALDIGHDNSGFGPGWYLDKVVVDCPSTSIKQTFPCYNWLADDEGDRRIERRLKEDLSLRKTRRPTVPWYIWVYTSDRKGAATHTQVIAVLYGYDGKSTNIKLEKNSNTLQQGHCDQYKADINDVGIPFKLRVYLNDNYLSDSWHLDRIEMENLKTNQQYFFYCGRWLSKTLDDKQIIRELPATGSLISRPLPLLKYIVDVYTGNKPNAGTDANVFINIYGQCGDTGVRPLEYSLQNKNKFQRNQIDTFIIEAVLLKKIRKIRIGHDDTGVASGWFLNKVEIRLEDQSFQPVTFISDRWLAIDQDDGRISCELFPYEDKGDSKIQRIFYDTNSQSVINSTESLTRPTEEYIRYIIKIKTGELSHSATSANVSIRLIGSTGRQTRFIQLDPIQRRYFQPGTIETFPLEEADVGDIDMVEIEHNDYTSDDSWFLETLTVDIPTKGRTFYFVCNQWLSRYKADGITKRIFKRQDLNKPSFHQLIPYVGRIYTGHMEQAGSDCDVCLKLFGTIGSSSEHIIRKNQGNFERSAIDAFQCQLEDVGQPVKLRVTILPKSTYGRNQWFLEKIQLIKLTKEYIEEETFLCELNDWITHKSDYYFDIPIRKDNKLYRNQYASLTSTGLVLYQINVTTSDIQYAGTTQHGWIIIQGNKTRSEKLFMKNTQNNQILRRGQMDTFTFECQPLGELRRIILGHEGQHEYPLKTYEGDEAMWHVSHITITDLSTGIKYEFPVRQWIALNNDGDVFDCVNKKEYSTVEEYYRRTINYKIIVHTGYVSGANTDANVSIILYGTRGNTSNILLKQKGHNLFEHGAVEELIIECLELGKLTKLHIEYHNSMFLSDWFLDKVEIINMDTHEKVIFPCNQSFTGKHGNHETQRDLLPIYTS</sequence>
<feature type="domain" description="PLAT" evidence="2">
    <location>
        <begin position="797"/>
        <end position="912"/>
    </location>
</feature>
<dbReference type="InterPro" id="IPR052970">
    <property type="entry name" value="Inner_ear_hair_cell_LOXHD"/>
</dbReference>
<dbReference type="Pfam" id="PF01477">
    <property type="entry name" value="PLAT"/>
    <property type="match status" value="14"/>
</dbReference>
<evidence type="ECO:0000313" key="4">
    <source>
        <dbReference type="Proteomes" id="UP000663823"/>
    </source>
</evidence>
<dbReference type="CDD" id="cd01756">
    <property type="entry name" value="PLAT_repeat"/>
    <property type="match status" value="9"/>
</dbReference>
<organism evidence="3 4">
    <name type="scientific">Rotaria sordida</name>
    <dbReference type="NCBI Taxonomy" id="392033"/>
    <lineage>
        <taxon>Eukaryota</taxon>
        <taxon>Metazoa</taxon>
        <taxon>Spiralia</taxon>
        <taxon>Gnathifera</taxon>
        <taxon>Rotifera</taxon>
        <taxon>Eurotatoria</taxon>
        <taxon>Bdelloidea</taxon>
        <taxon>Philodinida</taxon>
        <taxon>Philodinidae</taxon>
        <taxon>Rotaria</taxon>
    </lineage>
</organism>
<reference evidence="3" key="1">
    <citation type="submission" date="2021-02" db="EMBL/GenBank/DDBJ databases">
        <authorList>
            <person name="Nowell W R."/>
        </authorList>
    </citation>
    <scope>NUCLEOTIDE SEQUENCE</scope>
</reference>
<feature type="domain" description="PLAT" evidence="2">
    <location>
        <begin position="667"/>
        <end position="782"/>
    </location>
</feature>
<gene>
    <name evidence="3" type="ORF">OTI717_LOCUS15617</name>
</gene>
<name>A0A818Y6J2_9BILA</name>
<dbReference type="PANTHER" id="PTHR45901:SF3">
    <property type="entry name" value="LIPOXYGENASE HOMOLOGY DOMAIN-CONTAINING PROTEIN 1"/>
    <property type="match status" value="1"/>
</dbReference>
<dbReference type="PANTHER" id="PTHR45901">
    <property type="entry name" value="PROTEIN CBG12474"/>
    <property type="match status" value="1"/>
</dbReference>
<comment type="caution">
    <text evidence="1">Lacks conserved residue(s) required for the propagation of feature annotation.</text>
</comment>
<feature type="domain" description="PLAT" evidence="2">
    <location>
        <begin position="407"/>
        <end position="522"/>
    </location>
</feature>
<dbReference type="Proteomes" id="UP000663823">
    <property type="component" value="Unassembled WGS sequence"/>
</dbReference>
<evidence type="ECO:0000259" key="2">
    <source>
        <dbReference type="PROSITE" id="PS50095"/>
    </source>
</evidence>
<feature type="domain" description="PLAT" evidence="2">
    <location>
        <begin position="277"/>
        <end position="392"/>
    </location>
</feature>
<dbReference type="Gene3D" id="2.60.60.20">
    <property type="entry name" value="PLAT/LH2 domain"/>
    <property type="match status" value="4"/>
</dbReference>
<feature type="domain" description="PLAT" evidence="2">
    <location>
        <begin position="927"/>
        <end position="1041"/>
    </location>
</feature>
<evidence type="ECO:0000256" key="1">
    <source>
        <dbReference type="PROSITE-ProRule" id="PRU00152"/>
    </source>
</evidence>
<feature type="domain" description="PLAT" evidence="2">
    <location>
        <begin position="1747"/>
        <end position="1863"/>
    </location>
</feature>
<dbReference type="SUPFAM" id="SSF49723">
    <property type="entry name" value="Lipase/lipooxygenase domain (PLAT/LH2 domain)"/>
    <property type="match status" value="14"/>
</dbReference>
<feature type="domain" description="PLAT" evidence="2">
    <location>
        <begin position="537"/>
        <end position="652"/>
    </location>
</feature>
<dbReference type="SMART" id="SM00308">
    <property type="entry name" value="LH2"/>
    <property type="match status" value="11"/>
</dbReference>
<feature type="domain" description="PLAT" evidence="2">
    <location>
        <begin position="16"/>
        <end position="135"/>
    </location>
</feature>
<comment type="caution">
    <text evidence="3">The sequence shown here is derived from an EMBL/GenBank/DDBJ whole genome shotgun (WGS) entry which is preliminary data.</text>
</comment>
<proteinExistence type="predicted"/>
<dbReference type="InterPro" id="IPR036392">
    <property type="entry name" value="PLAT/LH2_dom_sf"/>
</dbReference>
<feature type="domain" description="PLAT" evidence="2">
    <location>
        <begin position="1054"/>
        <end position="1169"/>
    </location>
</feature>
<feature type="domain" description="PLAT" evidence="2">
    <location>
        <begin position="147"/>
        <end position="262"/>
    </location>
</feature>